<dbReference type="STRING" id="765177.Desmu_0675"/>
<dbReference type="AlphaFoldDB" id="E8R906"/>
<dbReference type="KEGG" id="dmu:Desmu_0675"/>
<dbReference type="HOGENOM" id="CLU_149108_3_0_2"/>
<keyword evidence="1" id="KW-0812">Transmembrane</keyword>
<reference evidence="3" key="1">
    <citation type="submission" date="2010-11" db="EMBL/GenBank/DDBJ databases">
        <title>The complete genome of Desulfurococcus mucosus DSM 2162.</title>
        <authorList>
            <consortium name="US DOE Joint Genome Institute (JGI-PGF)"/>
            <person name="Lucas S."/>
            <person name="Copeland A."/>
            <person name="Lapidus A."/>
            <person name="Bruce D."/>
            <person name="Goodwin L."/>
            <person name="Pitluck S."/>
            <person name="Kyrpides N."/>
            <person name="Mavromatis K."/>
            <person name="Pagani I."/>
            <person name="Ivanova N."/>
            <person name="Ovchinnikova G."/>
            <person name="Chertkov O."/>
            <person name="Held B."/>
            <person name="Brettin T."/>
            <person name="Detter J.C."/>
            <person name="Tapia R."/>
            <person name="Han C."/>
            <person name="Land M."/>
            <person name="Hauser L."/>
            <person name="Markowitz V."/>
            <person name="Cheng J.-F."/>
            <person name="Hugenholtz P."/>
            <person name="Woyke T."/>
            <person name="Wu D."/>
            <person name="Wirth R."/>
            <person name="Bilek Y."/>
            <person name="Hader T."/>
            <person name="Klenk H.-P."/>
            <person name="Eisen J.A."/>
        </authorList>
    </citation>
    <scope>NUCLEOTIDE SEQUENCE [LARGE SCALE GENOMIC DNA]</scope>
    <source>
        <strain evidence="3">ATCC 35584 / DSM 2162 / JCM 9187 / O7/1</strain>
    </source>
</reference>
<evidence type="ECO:0008006" key="4">
    <source>
        <dbReference type="Google" id="ProtNLM"/>
    </source>
</evidence>
<proteinExistence type="predicted"/>
<dbReference type="EMBL" id="CP002363">
    <property type="protein sequence ID" value="ADV64982.1"/>
    <property type="molecule type" value="Genomic_DNA"/>
</dbReference>
<sequence length="83" mass="8579" precursor="true">MMALLMLLTGLVLLAAGVILLVLEEAVGRREGGREFRGGFVVVVGPIPIVVGSDEETGKTLVILAIALSLVALALFLVPLILG</sequence>
<dbReference type="Pfam" id="PF01998">
    <property type="entry name" value="DUF131"/>
    <property type="match status" value="1"/>
</dbReference>
<accession>E8R906</accession>
<dbReference type="NCBIfam" id="TIGR00304">
    <property type="entry name" value="TIGR00304 family membrane protein"/>
    <property type="match status" value="1"/>
</dbReference>
<evidence type="ECO:0000313" key="3">
    <source>
        <dbReference type="Proteomes" id="UP000001068"/>
    </source>
</evidence>
<gene>
    <name evidence="2" type="ordered locus">Desmu_0675</name>
</gene>
<reference evidence="2 3" key="2">
    <citation type="journal article" date="2011" name="Stand. Genomic Sci.">
        <title>Complete genome sequence of Desulfurococcus mucosus type strain (O7/1).</title>
        <authorList>
            <person name="Wirth R."/>
            <person name="Chertkov O."/>
            <person name="Held B."/>
            <person name="Lapidus A."/>
            <person name="Nolan M."/>
            <person name="Lucas S."/>
            <person name="Hammon N."/>
            <person name="Deshpande S."/>
            <person name="Cheng J.F."/>
            <person name="Tapia R."/>
            <person name="Han C."/>
            <person name="Goodwin L."/>
            <person name="Pitluck S."/>
            <person name="Liolios K."/>
            <person name="Ioanna P."/>
            <person name="Ivanova N."/>
            <person name="Mavromatis K."/>
            <person name="Mikhailova N."/>
            <person name="Pati A."/>
            <person name="Chen A."/>
            <person name="Palaniappan K."/>
            <person name="Land M."/>
            <person name="Hauser L."/>
            <person name="Chang Y.J."/>
            <person name="Jeffries C.D."/>
            <person name="Bilek Y."/>
            <person name="Hader T."/>
            <person name="Rohde M."/>
            <person name="Spring S."/>
            <person name="Sikorski J."/>
            <person name="Goker M."/>
            <person name="Woyke T."/>
            <person name="Bristow J."/>
            <person name="Eisen J.A."/>
            <person name="Markowitz V."/>
            <person name="Hugenholtz P."/>
            <person name="Kyrpides N.C."/>
            <person name="Klenk H.P."/>
        </authorList>
    </citation>
    <scope>NUCLEOTIDE SEQUENCE [LARGE SCALE GENOMIC DNA]</scope>
    <source>
        <strain evidence="3">ATCC 35584 / DSM 2162 / JCM 9187 / O7/1</strain>
    </source>
</reference>
<organism evidence="2 3">
    <name type="scientific">Desulfurococcus mucosus (strain ATCC 35584 / DSM 2162 / JCM 9187 / O7/1)</name>
    <dbReference type="NCBI Taxonomy" id="765177"/>
    <lineage>
        <taxon>Archaea</taxon>
        <taxon>Thermoproteota</taxon>
        <taxon>Thermoprotei</taxon>
        <taxon>Desulfurococcales</taxon>
        <taxon>Desulfurococcaceae</taxon>
        <taxon>Desulfurococcus</taxon>
    </lineage>
</organism>
<dbReference type="Proteomes" id="UP000001068">
    <property type="component" value="Chromosome"/>
</dbReference>
<feature type="transmembrane region" description="Helical" evidence="1">
    <location>
        <begin position="36"/>
        <end position="53"/>
    </location>
</feature>
<keyword evidence="3" id="KW-1185">Reference proteome</keyword>
<keyword evidence="1" id="KW-0472">Membrane</keyword>
<feature type="transmembrane region" description="Helical" evidence="1">
    <location>
        <begin position="60"/>
        <end position="82"/>
    </location>
</feature>
<keyword evidence="1" id="KW-1133">Transmembrane helix</keyword>
<evidence type="ECO:0000313" key="2">
    <source>
        <dbReference type="EMBL" id="ADV64982.1"/>
    </source>
</evidence>
<dbReference type="GeneID" id="10153369"/>
<dbReference type="RefSeq" id="WP_013562204.1">
    <property type="nucleotide sequence ID" value="NC_014961.1"/>
</dbReference>
<evidence type="ECO:0000256" key="1">
    <source>
        <dbReference type="SAM" id="Phobius"/>
    </source>
</evidence>
<protein>
    <recommendedName>
        <fullName evidence="4">TIGR00304 family protein</fullName>
    </recommendedName>
</protein>
<dbReference type="InterPro" id="IPR002849">
    <property type="entry name" value="DUF131"/>
</dbReference>
<name>E8R906_DESM0</name>